<dbReference type="RefSeq" id="WP_136730674.1">
    <property type="nucleotide sequence ID" value="NZ_SUMC01000152.1"/>
</dbReference>
<sequence length="67" mass="7932">MLTRRLPRRGDFSSQEDLENKITEFAVRYNTTAKPIAWKYDARAEHARHLARCQREQAHQDTYLQAA</sequence>
<accession>A0A4V5MWP0</accession>
<dbReference type="Proteomes" id="UP000305778">
    <property type="component" value="Unassembled WGS sequence"/>
</dbReference>
<comment type="caution">
    <text evidence="1">The sequence shown here is derived from an EMBL/GenBank/DDBJ whole genome shotgun (WGS) entry which is preliminary data.</text>
</comment>
<evidence type="ECO:0000313" key="1">
    <source>
        <dbReference type="EMBL" id="TJZ97028.1"/>
    </source>
</evidence>
<name>A0A4V5MWP0_9ACTN</name>
<gene>
    <name evidence="1" type="ORF">FCI23_50320</name>
</gene>
<reference evidence="1 2" key="1">
    <citation type="submission" date="2019-04" db="EMBL/GenBank/DDBJ databases">
        <title>Streptomyces oryziradicis sp. nov., a novel actinomycete isolated from rhizosphere soil of rice (Oryza sativa L.).</title>
        <authorList>
            <person name="Li C."/>
        </authorList>
    </citation>
    <scope>NUCLEOTIDE SEQUENCE [LARGE SCALE GENOMIC DNA]</scope>
    <source>
        <strain evidence="1 2">NEAU-C40</strain>
    </source>
</reference>
<dbReference type="AlphaFoldDB" id="A0A4V5MWP0"/>
<protein>
    <recommendedName>
        <fullName evidence="3">Transposase</fullName>
    </recommendedName>
</protein>
<proteinExistence type="predicted"/>
<keyword evidence="2" id="KW-1185">Reference proteome</keyword>
<evidence type="ECO:0000313" key="2">
    <source>
        <dbReference type="Proteomes" id="UP000305778"/>
    </source>
</evidence>
<organism evidence="1 2">
    <name type="scientific">Actinacidiphila oryziradicis</name>
    <dbReference type="NCBI Taxonomy" id="2571141"/>
    <lineage>
        <taxon>Bacteria</taxon>
        <taxon>Bacillati</taxon>
        <taxon>Actinomycetota</taxon>
        <taxon>Actinomycetes</taxon>
        <taxon>Kitasatosporales</taxon>
        <taxon>Streptomycetaceae</taxon>
        <taxon>Actinacidiphila</taxon>
    </lineage>
</organism>
<evidence type="ECO:0008006" key="3">
    <source>
        <dbReference type="Google" id="ProtNLM"/>
    </source>
</evidence>
<dbReference type="EMBL" id="SUMC01000152">
    <property type="protein sequence ID" value="TJZ97028.1"/>
    <property type="molecule type" value="Genomic_DNA"/>
</dbReference>